<dbReference type="GO" id="GO:0005975">
    <property type="term" value="P:carbohydrate metabolic process"/>
    <property type="evidence" value="ECO:0007669"/>
    <property type="project" value="InterPro"/>
</dbReference>
<dbReference type="InterPro" id="IPR000322">
    <property type="entry name" value="Glyco_hydro_31_TIM"/>
</dbReference>
<evidence type="ECO:0000313" key="9">
    <source>
        <dbReference type="EMBL" id="KAF4626733.1"/>
    </source>
</evidence>
<gene>
    <name evidence="9" type="ORF">G7Y89_g11424</name>
</gene>
<evidence type="ECO:0000259" key="8">
    <source>
        <dbReference type="Pfam" id="PF21365"/>
    </source>
</evidence>
<name>A0A8H4RD54_9HELO</name>
<feature type="domain" description="DUF5110" evidence="6">
    <location>
        <begin position="1077"/>
        <end position="1143"/>
    </location>
</feature>
<dbReference type="InterPro" id="IPR017853">
    <property type="entry name" value="GH"/>
</dbReference>
<reference evidence="9 10" key="1">
    <citation type="submission" date="2020-03" db="EMBL/GenBank/DDBJ databases">
        <title>Draft Genome Sequence of Cudoniella acicularis.</title>
        <authorList>
            <person name="Buettner E."/>
            <person name="Kellner H."/>
        </authorList>
    </citation>
    <scope>NUCLEOTIDE SEQUENCE [LARGE SCALE GENOMIC DNA]</scope>
    <source>
        <strain evidence="9 10">DSM 108380</strain>
    </source>
</reference>
<dbReference type="Gene3D" id="3.20.20.80">
    <property type="entry name" value="Glycosidases"/>
    <property type="match status" value="1"/>
</dbReference>
<dbReference type="EC" id="3.2.1.20" evidence="3"/>
<keyword evidence="4" id="KW-0472">Membrane</keyword>
<keyword evidence="10" id="KW-1185">Reference proteome</keyword>
<dbReference type="GO" id="GO:0004558">
    <property type="term" value="F:alpha-1,4-glucosidase activity"/>
    <property type="evidence" value="ECO:0007669"/>
    <property type="project" value="UniProtKB-EC"/>
</dbReference>
<protein>
    <recommendedName>
        <fullName evidence="3">alpha-glucosidase</fullName>
        <ecNumber evidence="3">3.2.1.20</ecNumber>
    </recommendedName>
</protein>
<organism evidence="9 10">
    <name type="scientific">Cudoniella acicularis</name>
    <dbReference type="NCBI Taxonomy" id="354080"/>
    <lineage>
        <taxon>Eukaryota</taxon>
        <taxon>Fungi</taxon>
        <taxon>Dikarya</taxon>
        <taxon>Ascomycota</taxon>
        <taxon>Pezizomycotina</taxon>
        <taxon>Leotiomycetes</taxon>
        <taxon>Helotiales</taxon>
        <taxon>Tricladiaceae</taxon>
        <taxon>Cudoniella</taxon>
    </lineage>
</organism>
<evidence type="ECO:0000259" key="7">
    <source>
        <dbReference type="Pfam" id="PF20684"/>
    </source>
</evidence>
<comment type="similarity">
    <text evidence="2">Belongs to the glycosyl hydrolase 31 family.</text>
</comment>
<keyword evidence="4" id="KW-0812">Transmembrane</keyword>
<evidence type="ECO:0000256" key="1">
    <source>
        <dbReference type="ARBA" id="ARBA00001657"/>
    </source>
</evidence>
<dbReference type="Pfam" id="PF01055">
    <property type="entry name" value="Glyco_hydro_31_2nd"/>
    <property type="match status" value="1"/>
</dbReference>
<feature type="transmembrane region" description="Helical" evidence="4">
    <location>
        <begin position="128"/>
        <end position="147"/>
    </location>
</feature>
<accession>A0A8H4RD54</accession>
<comment type="caution">
    <text evidence="9">The sequence shown here is derived from an EMBL/GenBank/DDBJ whole genome shotgun (WGS) entry which is preliminary data.</text>
</comment>
<dbReference type="SUPFAM" id="SSF51445">
    <property type="entry name" value="(Trans)glycosidases"/>
    <property type="match status" value="1"/>
</dbReference>
<dbReference type="AlphaFoldDB" id="A0A8H4RD54"/>
<sequence length="1259" mass="141654">MDEDDYLGKISSGILLAVCVIGACGRFYIRIRIQKQFSIDDGFLMFGLISLITGVLILLSYAQSMYVIESIVFGGDGIYSEPAAALSRQACSYRKYIFISNILTWTAIVHCEMGKNKWLLLKYGVPQMVLDVVSDLMILAIPVRLIWQIQVRWTQKVALAFCLCLTIIVITLTIIRASGLYLGGNVDVTWGNYWQIVSAEVGLMMTEVTAFRSFFISRNDENRFKPPNSKRRWTWRGLSRLTTKSISQSQKIEGLFGKDEGKVAKEMPKYPDKALTEVRTCIHGDAPSRTLRMDAFGLGGDEEPPLSPNTQSNLEIMVSHEIWTTSEKVFLSETTLNEVTDEVSRKITTFLKIERQIRCSGATYCLLWSTTSFLVKDMFNFSSSVDWDLTRRGGVIVESKSGVTPLPHLPAPPTLQLHAVTPNQPTNVSHLHILIISRQSPTVVELIKHKTPPPTIMADVRSKFTVKPLANANAIVGGGSHKYRFTVLTEGLLRYEWSFDGKFEDRASVFAINRHLPVPDFRVINKNGILEIITEKFHLTYDGEYFRPSGLSVGIKGNFSCHSSVWRYDDQCENLGGTARTLDEADGRIELGPGVISKKGYTTIDDSKSMVFGTDGFVATRHRNVGDVDGYLFAYGHDYAGAVKALYALSGNQPLLPRWALGNWWSRYYAYSDKEYLALMDRFEEEKIPFSVAVLDMDWHLVDDQKVLASGKTGWTGYSWNKKLFPDPEKFLSNLHQRRLKVCLNDHPADGVQNYEDLYPAMAEALSHSTENKDPIHFDITDRNFLNAFFDVLHRPLEDQGVDFWWVDWQQGSHSRIPGIDPLWVLNHFHFLDNALHHKRPLTFSRYAGPGSHRYPVGFSGDTIVTWNSLAFQPEFTATASNIGYGWWSHDIGGHMFGGKDDELSTRWVQLGCFSPILRLHSSSSQWTRKEPWTYGPEAGKVMTEFLRLRHRLLPYLYTMNVRSATEGTPLVRPMYWAYPESREAYNVPNQYLFGSELIVAPITASQDPKLRLAKTKAWLPSGTYIDIFSGAVYNGSRELWISRKLEDYPVFAKEGSIIPLDAAAEPGNGESNPDNIEILVVVGADGAFDLFEDDGSGSLADEVKWTRTPIKYSQADGVLTIGPCTGAISKNGSREWTIIFLGLKYQYCIEVGTEARIAKLEKVKNGIVVQAGKILPNARVIVSIGTNPELVHNDMGAFIRPILADAQIEFALKEEIWQIVDADAPRMLKISRLLALEIDENLRDAVLEYLLALGTHDL</sequence>
<comment type="catalytic activity">
    <reaction evidence="1">
        <text>Hydrolysis of terminal, non-reducing (1-&gt;4)-linked alpha-D-glucose residues with release of alpha-D-glucose.</text>
        <dbReference type="EC" id="3.2.1.20"/>
    </reaction>
</comment>
<feature type="transmembrane region" description="Helical" evidence="4">
    <location>
        <begin position="6"/>
        <end position="29"/>
    </location>
</feature>
<dbReference type="OrthoDB" id="1334205at2759"/>
<dbReference type="CDD" id="cd06595">
    <property type="entry name" value="GH31_u1"/>
    <property type="match status" value="1"/>
</dbReference>
<proteinExistence type="inferred from homology"/>
<dbReference type="PANTHER" id="PTHR22762">
    <property type="entry name" value="ALPHA-GLUCOSIDASE"/>
    <property type="match status" value="1"/>
</dbReference>
<dbReference type="InterPro" id="IPR033403">
    <property type="entry name" value="DUF5110"/>
</dbReference>
<feature type="transmembrane region" description="Helical" evidence="4">
    <location>
        <begin position="41"/>
        <end position="62"/>
    </location>
</feature>
<evidence type="ECO:0000256" key="4">
    <source>
        <dbReference type="SAM" id="Phobius"/>
    </source>
</evidence>
<dbReference type="PANTHER" id="PTHR22762:SF89">
    <property type="entry name" value="ALPHA-XYLOSIDASE"/>
    <property type="match status" value="1"/>
</dbReference>
<evidence type="ECO:0000256" key="3">
    <source>
        <dbReference type="ARBA" id="ARBA00012741"/>
    </source>
</evidence>
<evidence type="ECO:0000259" key="6">
    <source>
        <dbReference type="Pfam" id="PF17137"/>
    </source>
</evidence>
<keyword evidence="4" id="KW-1133">Transmembrane helix</keyword>
<dbReference type="SUPFAM" id="SSF51011">
    <property type="entry name" value="Glycosyl hydrolase domain"/>
    <property type="match status" value="1"/>
</dbReference>
<dbReference type="Proteomes" id="UP000566819">
    <property type="component" value="Unassembled WGS sequence"/>
</dbReference>
<dbReference type="Pfam" id="PF17137">
    <property type="entry name" value="DUF5110"/>
    <property type="match status" value="1"/>
</dbReference>
<feature type="transmembrane region" description="Helical" evidence="4">
    <location>
        <begin position="159"/>
        <end position="181"/>
    </location>
</feature>
<evidence type="ECO:0000256" key="2">
    <source>
        <dbReference type="ARBA" id="ARBA00007806"/>
    </source>
</evidence>
<dbReference type="InterPro" id="IPR048395">
    <property type="entry name" value="Glyco_hydro_31_C"/>
</dbReference>
<dbReference type="Pfam" id="PF21365">
    <property type="entry name" value="Glyco_hydro_31_3rd"/>
    <property type="match status" value="1"/>
</dbReference>
<dbReference type="Gene3D" id="2.60.40.1180">
    <property type="entry name" value="Golgi alpha-mannosidase II"/>
    <property type="match status" value="2"/>
</dbReference>
<dbReference type="InterPro" id="IPR013780">
    <property type="entry name" value="Glyco_hydro_b"/>
</dbReference>
<dbReference type="Pfam" id="PF20684">
    <property type="entry name" value="Fung_rhodopsin"/>
    <property type="match status" value="1"/>
</dbReference>
<dbReference type="InterPro" id="IPR049326">
    <property type="entry name" value="Rhodopsin_dom_fungi"/>
</dbReference>
<evidence type="ECO:0000259" key="5">
    <source>
        <dbReference type="Pfam" id="PF01055"/>
    </source>
</evidence>
<dbReference type="EMBL" id="JAAMPI010001094">
    <property type="protein sequence ID" value="KAF4626733.1"/>
    <property type="molecule type" value="Genomic_DNA"/>
</dbReference>
<feature type="domain" description="Glycoside hydrolase family 31 TIM barrel" evidence="5">
    <location>
        <begin position="654"/>
        <end position="960"/>
    </location>
</feature>
<feature type="domain" description="Glycosyl hydrolase family 31 C-terminal" evidence="8">
    <location>
        <begin position="968"/>
        <end position="1059"/>
    </location>
</feature>
<evidence type="ECO:0000313" key="10">
    <source>
        <dbReference type="Proteomes" id="UP000566819"/>
    </source>
</evidence>
<feature type="domain" description="Rhodopsin" evidence="7">
    <location>
        <begin position="129"/>
        <end position="214"/>
    </location>
</feature>
<dbReference type="GO" id="GO:0006491">
    <property type="term" value="P:N-glycan processing"/>
    <property type="evidence" value="ECO:0007669"/>
    <property type="project" value="TreeGrafter"/>
</dbReference>